<comment type="caution">
    <text evidence="3">The sequence shown here is derived from an EMBL/GenBank/DDBJ whole genome shotgun (WGS) entry which is preliminary data.</text>
</comment>
<evidence type="ECO:0000256" key="2">
    <source>
        <dbReference type="SAM" id="Coils"/>
    </source>
</evidence>
<keyword evidence="4" id="KW-1185">Reference proteome</keyword>
<dbReference type="GO" id="GO:0003677">
    <property type="term" value="F:DNA binding"/>
    <property type="evidence" value="ECO:0007669"/>
    <property type="project" value="InterPro"/>
</dbReference>
<reference evidence="3 4" key="1">
    <citation type="journal article" date="2014" name="Genome Announc.">
        <title>Draft Genome Sequence of the Agar-Degrading Bacterium Catenovulum sp. Strain DS-2, Isolated from Intestines of Haliotis diversicolor.</title>
        <authorList>
            <person name="Shan D."/>
            <person name="Li X."/>
            <person name="Gu Z."/>
            <person name="Wei G."/>
            <person name="Gao Z."/>
            <person name="Shao Z."/>
        </authorList>
    </citation>
    <scope>NUCLEOTIDE SEQUENCE [LARGE SCALE GENOMIC DNA]</scope>
    <source>
        <strain evidence="3 4">DS-2</strain>
    </source>
</reference>
<dbReference type="EMBL" id="ARZY01000003">
    <property type="protein sequence ID" value="EWH11690.1"/>
    <property type="molecule type" value="Genomic_DNA"/>
</dbReference>
<accession>W7R240</accession>
<evidence type="ECO:0000256" key="1">
    <source>
        <dbReference type="ARBA" id="ARBA00009964"/>
    </source>
</evidence>
<dbReference type="SUPFAM" id="SSF46689">
    <property type="entry name" value="Homeodomain-like"/>
    <property type="match status" value="1"/>
</dbReference>
<proteinExistence type="inferred from homology"/>
<dbReference type="GO" id="GO:0006313">
    <property type="term" value="P:DNA transposition"/>
    <property type="evidence" value="ECO:0007669"/>
    <property type="project" value="InterPro"/>
</dbReference>
<organism evidence="3 4">
    <name type="scientific">Catenovulum agarivorans DS-2</name>
    <dbReference type="NCBI Taxonomy" id="1328313"/>
    <lineage>
        <taxon>Bacteria</taxon>
        <taxon>Pseudomonadati</taxon>
        <taxon>Pseudomonadota</taxon>
        <taxon>Gammaproteobacteria</taxon>
        <taxon>Alteromonadales</taxon>
        <taxon>Alteromonadaceae</taxon>
        <taxon>Catenovulum</taxon>
    </lineage>
</organism>
<feature type="coiled-coil region" evidence="2">
    <location>
        <begin position="64"/>
        <end position="91"/>
    </location>
</feature>
<dbReference type="AlphaFoldDB" id="W7R240"/>
<sequence>MTRKTKVTFSTKQKLEYAKLMVDEGYSNKQIEEISGAGKSAVSRWKQQYLAELQGKTPENSKALTPEQRRIQELEAQLKRAQRDNDILKKAAAFFILDNPNHK</sequence>
<keyword evidence="2" id="KW-0175">Coiled coil</keyword>
<evidence type="ECO:0000313" key="4">
    <source>
        <dbReference type="Proteomes" id="UP000019276"/>
    </source>
</evidence>
<dbReference type="InterPro" id="IPR002514">
    <property type="entry name" value="Transposase_8"/>
</dbReference>
<gene>
    <name evidence="3" type="ORF">DS2_02655</name>
</gene>
<protein>
    <submittedName>
        <fullName evidence="3">Transposase IS3/IS911</fullName>
    </submittedName>
</protein>
<dbReference type="STRING" id="1328313.DS2_02655"/>
<comment type="similarity">
    <text evidence="1">Belongs to the transposase 8 family.</text>
</comment>
<dbReference type="GO" id="GO:0004803">
    <property type="term" value="F:transposase activity"/>
    <property type="evidence" value="ECO:0007669"/>
    <property type="project" value="InterPro"/>
</dbReference>
<dbReference type="Pfam" id="PF01527">
    <property type="entry name" value="HTH_Tnp_1"/>
    <property type="match status" value="1"/>
</dbReference>
<evidence type="ECO:0000313" key="3">
    <source>
        <dbReference type="EMBL" id="EWH11690.1"/>
    </source>
</evidence>
<name>W7R240_9ALTE</name>
<dbReference type="InterPro" id="IPR009057">
    <property type="entry name" value="Homeodomain-like_sf"/>
</dbReference>
<dbReference type="eggNOG" id="COG2963">
    <property type="taxonomic scope" value="Bacteria"/>
</dbReference>
<dbReference type="PATRIC" id="fig|1328313.3.peg.552"/>
<dbReference type="Proteomes" id="UP000019276">
    <property type="component" value="Unassembled WGS sequence"/>
</dbReference>